<feature type="signal peptide" evidence="1">
    <location>
        <begin position="1"/>
        <end position="30"/>
    </location>
</feature>
<evidence type="ECO:0000313" key="3">
    <source>
        <dbReference type="Proteomes" id="UP000621455"/>
    </source>
</evidence>
<dbReference type="PANTHER" id="PTHR36513">
    <property type="entry name" value="ABC TRANSMEMBRANE TYPE-1 DOMAIN-CONTAINING PROTEIN"/>
    <property type="match status" value="1"/>
</dbReference>
<organism evidence="2 3">
    <name type="scientific">Massilia frigida</name>
    <dbReference type="NCBI Taxonomy" id="2609281"/>
    <lineage>
        <taxon>Bacteria</taxon>
        <taxon>Pseudomonadati</taxon>
        <taxon>Pseudomonadota</taxon>
        <taxon>Betaproteobacteria</taxon>
        <taxon>Burkholderiales</taxon>
        <taxon>Oxalobacteraceae</taxon>
        <taxon>Telluria group</taxon>
        <taxon>Massilia</taxon>
    </lineage>
</organism>
<keyword evidence="1" id="KW-0732">Signal</keyword>
<sequence>MSSSHCQTIHAHAWQAAAALFFSGMCFAQAAPTVSELIIKNNAKDGEVSTATLMHIIATAAPKDKDEREVVLSMKLDALERYLNNEAPDKATALALSKTVVDEARELYGKDSARLIPVLRLAANVCLRSKEPARAVGLLTDALRVSDIVYGADDPASRFVLRDLGRIHAAKGDAAQAVQFTKKADYLKKVAPASIKGISVLASAPPAIESKPYQLVPVFFQTTRTKTGNDDPQAYFGTQRAGASSYGVSYVSVPRQRESGTIPHASILKLDFSTDPNHHVILKEISLYDGRAGFLKAIGERMNASARKESLVYIHGFNQSFQDGMETAGMLAVDLEIDGSVVSYAWPSKKNVLKYVADMDESNALINKEALKDLLVDVSSSVGAKSVYVIAHSMGNRLLLEALQLLPSSGEKRRFDSVIFASPDVESKEFDTMVGKTYSQASRMTLYTAGRDIPLSLSELIRTGLFNTDHLKRAGDRDGGVQSLPYLDVVDASKAQSDWLGHSNFTQLAKDDLRALLWLRVPATRRCVLQAQTGGWRYDPQENCSSGAFGMATLFYRRLQDTAKAAAQLDSTAGPLAKQASSILKAMLPTN</sequence>
<dbReference type="RefSeq" id="WP_167091008.1">
    <property type="nucleotide sequence ID" value="NZ_WHJG01000036.1"/>
</dbReference>
<dbReference type="Gene3D" id="1.25.40.10">
    <property type="entry name" value="Tetratricopeptide repeat domain"/>
    <property type="match status" value="1"/>
</dbReference>
<dbReference type="EMBL" id="WHJG01000036">
    <property type="protein sequence ID" value="NHZ82652.1"/>
    <property type="molecule type" value="Genomic_DNA"/>
</dbReference>
<dbReference type="InterPro" id="IPR010297">
    <property type="entry name" value="DUF900_hydrolase"/>
</dbReference>
<dbReference type="Gene3D" id="3.40.50.1820">
    <property type="entry name" value="alpha/beta hydrolase"/>
    <property type="match status" value="1"/>
</dbReference>
<dbReference type="Proteomes" id="UP000621455">
    <property type="component" value="Unassembled WGS sequence"/>
</dbReference>
<evidence type="ECO:0000256" key="1">
    <source>
        <dbReference type="SAM" id="SignalP"/>
    </source>
</evidence>
<gene>
    <name evidence="2" type="ORF">F2P44_25730</name>
</gene>
<dbReference type="InterPro" id="IPR029058">
    <property type="entry name" value="AB_hydrolase_fold"/>
</dbReference>
<feature type="chain" id="PRO_5046599962" evidence="1">
    <location>
        <begin position="31"/>
        <end position="591"/>
    </location>
</feature>
<keyword evidence="2" id="KW-0378">Hydrolase</keyword>
<proteinExistence type="predicted"/>
<protein>
    <submittedName>
        <fullName evidence="2">Alpha/beta hydrolase</fullName>
    </submittedName>
</protein>
<comment type="caution">
    <text evidence="2">The sequence shown here is derived from an EMBL/GenBank/DDBJ whole genome shotgun (WGS) entry which is preliminary data.</text>
</comment>
<keyword evidence="3" id="KW-1185">Reference proteome</keyword>
<dbReference type="GO" id="GO:0016787">
    <property type="term" value="F:hydrolase activity"/>
    <property type="evidence" value="ECO:0007669"/>
    <property type="project" value="UniProtKB-KW"/>
</dbReference>
<dbReference type="SUPFAM" id="SSF53474">
    <property type="entry name" value="alpha/beta-Hydrolases"/>
    <property type="match status" value="1"/>
</dbReference>
<accession>A0ABX0NB31</accession>
<dbReference type="PANTHER" id="PTHR36513:SF1">
    <property type="entry name" value="TRANSMEMBRANE PROTEIN"/>
    <property type="match status" value="1"/>
</dbReference>
<dbReference type="InterPro" id="IPR011990">
    <property type="entry name" value="TPR-like_helical_dom_sf"/>
</dbReference>
<name>A0ABX0NB31_9BURK</name>
<dbReference type="Pfam" id="PF05990">
    <property type="entry name" value="DUF900"/>
    <property type="match status" value="1"/>
</dbReference>
<reference evidence="2 3" key="1">
    <citation type="submission" date="2019-10" db="EMBL/GenBank/DDBJ databases">
        <title>Taxonomy of Antarctic Massilia spp.: description of Massilia rubra sp. nov., Massilia aquatica sp. nov., Massilia mucilaginosa sp. nov., Massilia frigida sp. nov. isolated from streams, lakes and regoliths.</title>
        <authorList>
            <person name="Holochova P."/>
            <person name="Sedlacek I."/>
            <person name="Kralova S."/>
            <person name="Maslanova I."/>
            <person name="Busse H.-J."/>
            <person name="Stankova E."/>
            <person name="Vrbovska V."/>
            <person name="Kovarovic V."/>
            <person name="Bartak M."/>
            <person name="Svec P."/>
            <person name="Pantucek R."/>
        </authorList>
    </citation>
    <scope>NUCLEOTIDE SEQUENCE [LARGE SCALE GENOMIC DNA]</scope>
    <source>
        <strain evidence="2 3">CCM 8695</strain>
    </source>
</reference>
<evidence type="ECO:0000313" key="2">
    <source>
        <dbReference type="EMBL" id="NHZ82652.1"/>
    </source>
</evidence>